<protein>
    <submittedName>
        <fullName evidence="2">DUF4153 domain-containing protein</fullName>
    </submittedName>
</protein>
<feature type="transmembrane region" description="Helical" evidence="1">
    <location>
        <begin position="353"/>
        <end position="377"/>
    </location>
</feature>
<organism evidence="2 3">
    <name type="scientific">Hymenobacter lutimineralis</name>
    <dbReference type="NCBI Taxonomy" id="2606448"/>
    <lineage>
        <taxon>Bacteria</taxon>
        <taxon>Pseudomonadati</taxon>
        <taxon>Bacteroidota</taxon>
        <taxon>Cytophagia</taxon>
        <taxon>Cytophagales</taxon>
        <taxon>Hymenobacteraceae</taxon>
        <taxon>Hymenobacter</taxon>
    </lineage>
</organism>
<evidence type="ECO:0000256" key="1">
    <source>
        <dbReference type="SAM" id="Phobius"/>
    </source>
</evidence>
<feature type="transmembrane region" description="Helical" evidence="1">
    <location>
        <begin position="52"/>
        <end position="73"/>
    </location>
</feature>
<comment type="caution">
    <text evidence="2">The sequence shown here is derived from an EMBL/GenBank/DDBJ whole genome shotgun (WGS) entry which is preliminary data.</text>
</comment>
<feature type="transmembrane region" description="Helical" evidence="1">
    <location>
        <begin position="187"/>
        <end position="206"/>
    </location>
</feature>
<evidence type="ECO:0000313" key="3">
    <source>
        <dbReference type="Proteomes" id="UP000322791"/>
    </source>
</evidence>
<keyword evidence="1" id="KW-1133">Transmembrane helix</keyword>
<feature type="transmembrane region" description="Helical" evidence="1">
    <location>
        <begin position="110"/>
        <end position="131"/>
    </location>
</feature>
<accession>A0A5D6V4I2</accession>
<gene>
    <name evidence="2" type="ORF">FY528_08585</name>
</gene>
<dbReference type="Proteomes" id="UP000322791">
    <property type="component" value="Unassembled WGS sequence"/>
</dbReference>
<name>A0A5D6V4I2_9BACT</name>
<dbReference type="Pfam" id="PF13687">
    <property type="entry name" value="DUF4153"/>
    <property type="match status" value="1"/>
</dbReference>
<feature type="transmembrane region" description="Helical" evidence="1">
    <location>
        <begin position="295"/>
        <end position="316"/>
    </location>
</feature>
<evidence type="ECO:0000313" key="2">
    <source>
        <dbReference type="EMBL" id="TYZ10516.1"/>
    </source>
</evidence>
<proteinExistence type="predicted"/>
<feature type="transmembrane region" description="Helical" evidence="1">
    <location>
        <begin position="328"/>
        <end position="346"/>
    </location>
</feature>
<feature type="transmembrane region" description="Helical" evidence="1">
    <location>
        <begin position="85"/>
        <end position="104"/>
    </location>
</feature>
<feature type="transmembrane region" description="Helical" evidence="1">
    <location>
        <begin position="21"/>
        <end position="40"/>
    </location>
</feature>
<feature type="transmembrane region" description="Helical" evidence="1">
    <location>
        <begin position="260"/>
        <end position="283"/>
    </location>
</feature>
<keyword evidence="1" id="KW-0812">Transmembrane</keyword>
<feature type="transmembrane region" description="Helical" evidence="1">
    <location>
        <begin position="151"/>
        <end position="175"/>
    </location>
</feature>
<feature type="transmembrane region" description="Helical" evidence="1">
    <location>
        <begin position="227"/>
        <end position="248"/>
    </location>
</feature>
<keyword evidence="3" id="KW-1185">Reference proteome</keyword>
<dbReference type="RefSeq" id="WP_149070590.1">
    <property type="nucleotide sequence ID" value="NZ_VTHL01000007.1"/>
</dbReference>
<dbReference type="EMBL" id="VTHL01000007">
    <property type="protein sequence ID" value="TYZ10516.1"/>
    <property type="molecule type" value="Genomic_DNA"/>
</dbReference>
<sequence>MAIKLPSLQRLTAEAARVARRFPLTLLCAFVLCGVGFYVIDLDNEAEQNVQWLFPALSAAGLGLSLTLALALTAERYHWRPGLRWGSLAGALGLLGLWYGLAPAQLDTTWGIRLALLLLALHLAVAAGPYVSELRGRADTPGFWRYNETLFLRILTAGLYSGVLFVGCSLALVAIDNLFDVKVNERLYAYLFVVLATVFNTWFFLAGVPRNFDELEQEAVYPKGLKLFTQFVLLPLVVLYLVILYAYLARIVGLWTLPKGWVSTLILALAVAGIFALLLIHPIRQAAENTWIRTFARWFYLALFPLLGLLAVAIGTRVGEYGVTEERYIVLVLAAWLFCMAIYFLVRRGQGIIWIPASLALVAFLAAVGPLSAFAVAQRSQRGQLREISLRYKLLKDGKLDGAGKRVPYLPLAVRQRISSIFHFFAERNAAEQLQPLFTASLQLPDALLAGTKWEQVQWQSNQLFAVSLLVRADPEATDQAQEISASFAADATEYLKLGDGRYWWANVRFTQYPHDSTDKVVATASVREGSFRLRTQERGRTLLLEQLGANQRWQPRLSVFPGRVADSLARQHSHNQRTYLQLPATNLTLRATAGNIRFQLFMRELTRHQQQNTVGYDFEGQALLEIAQP</sequence>
<dbReference type="AlphaFoldDB" id="A0A5D6V4I2"/>
<dbReference type="InterPro" id="IPR025291">
    <property type="entry name" value="DUF4153"/>
</dbReference>
<reference evidence="2 3" key="1">
    <citation type="submission" date="2019-08" db="EMBL/GenBank/DDBJ databases">
        <authorList>
            <person name="Seo M.-J."/>
        </authorList>
    </citation>
    <scope>NUCLEOTIDE SEQUENCE [LARGE SCALE GENOMIC DNA]</scope>
    <source>
        <strain evidence="2 3">KIGAM108</strain>
    </source>
</reference>
<keyword evidence="1" id="KW-0472">Membrane</keyword>